<evidence type="ECO:0000313" key="20">
    <source>
        <dbReference type="Proteomes" id="UP000177785"/>
    </source>
</evidence>
<dbReference type="NCBIfam" id="NF002211">
    <property type="entry name" value="PRK01103.1"/>
    <property type="match status" value="1"/>
</dbReference>
<accession>A0A1G2G7C1</accession>
<dbReference type="SUPFAM" id="SSF46946">
    <property type="entry name" value="S13-like H2TH domain"/>
    <property type="match status" value="1"/>
</dbReference>
<evidence type="ECO:0000256" key="10">
    <source>
        <dbReference type="ARBA" id="ARBA00023125"/>
    </source>
</evidence>
<sequence>MPELPEVESIVCSLQPLLVGRSIVRVTVLDPRIIAGTGNKRSWTSGAVPAFVESLLYEKIVAVGRRAKNFFLVFASGKCLVGHLKMTGQLLYEARKSTALPGPHVRVVFELSQGTLLYADARRFGYLLVYPRFSDWEDVCKKAYGLEPLSNDFTPRAFAERLKKKPHVSVKAALLRQDIVSGIGNIYCDEVCFLARVHPGRPIGSLRTEELRALHTAIKTVLREAVRHGGSSISDYVLPDGKKGSYAYFHQVYGREGKLCRRCSAILQKQRIAGRTTAFCMKCQPECFDFLL</sequence>
<dbReference type="PANTHER" id="PTHR22993">
    <property type="entry name" value="FORMAMIDOPYRIMIDINE-DNA GLYCOSYLASE"/>
    <property type="match status" value="1"/>
</dbReference>
<dbReference type="FunFam" id="1.10.8.50:FF:000003">
    <property type="entry name" value="Formamidopyrimidine-DNA glycosylase"/>
    <property type="match status" value="1"/>
</dbReference>
<reference evidence="19 20" key="1">
    <citation type="journal article" date="2016" name="Nat. Commun.">
        <title>Thousands of microbial genomes shed light on interconnected biogeochemical processes in an aquifer system.</title>
        <authorList>
            <person name="Anantharaman K."/>
            <person name="Brown C.T."/>
            <person name="Hug L.A."/>
            <person name="Sharon I."/>
            <person name="Castelle C.J."/>
            <person name="Probst A.J."/>
            <person name="Thomas B.C."/>
            <person name="Singh A."/>
            <person name="Wilkins M.J."/>
            <person name="Karaoz U."/>
            <person name="Brodie E.L."/>
            <person name="Williams K.H."/>
            <person name="Hubbard S.S."/>
            <person name="Banfield J.F."/>
        </authorList>
    </citation>
    <scope>NUCLEOTIDE SEQUENCE [LARGE SCALE GENOMIC DNA]</scope>
</reference>
<dbReference type="InterPro" id="IPR010663">
    <property type="entry name" value="Znf_FPG/IleRS"/>
</dbReference>
<comment type="catalytic activity">
    <reaction evidence="15">
        <text>2'-deoxyribonucleotide-(2'-deoxyribose 5'-phosphate)-2'-deoxyribonucleotide-DNA = a 3'-end 2'-deoxyribonucleotide-(2,3-dehydro-2,3-deoxyribose 5'-phosphate)-DNA + a 5'-end 5'-phospho-2'-deoxyribonucleoside-DNA + H(+)</text>
        <dbReference type="Rhea" id="RHEA:66592"/>
        <dbReference type="Rhea" id="RHEA-COMP:13180"/>
        <dbReference type="Rhea" id="RHEA-COMP:16897"/>
        <dbReference type="Rhea" id="RHEA-COMP:17067"/>
        <dbReference type="ChEBI" id="CHEBI:15378"/>
        <dbReference type="ChEBI" id="CHEBI:136412"/>
        <dbReference type="ChEBI" id="CHEBI:157695"/>
        <dbReference type="ChEBI" id="CHEBI:167181"/>
        <dbReference type="EC" id="4.2.99.18"/>
    </reaction>
</comment>
<keyword evidence="13" id="KW-0511">Multifunctional enzyme</keyword>
<evidence type="ECO:0000256" key="8">
    <source>
        <dbReference type="ARBA" id="ARBA00022801"/>
    </source>
</evidence>
<protein>
    <submittedName>
        <fullName evidence="19">DNA-formamidopyrimidine glycosylase</fullName>
    </submittedName>
</protein>
<organism evidence="19 20">
    <name type="scientific">Candidatus Ryanbacteria bacterium RIFCSPHIGHO2_01_FULL_48_27</name>
    <dbReference type="NCBI Taxonomy" id="1802115"/>
    <lineage>
        <taxon>Bacteria</taxon>
        <taxon>Candidatus Ryaniibacteriota</taxon>
    </lineage>
</organism>
<dbReference type="PROSITE" id="PS51068">
    <property type="entry name" value="FPG_CAT"/>
    <property type="match status" value="1"/>
</dbReference>
<dbReference type="InterPro" id="IPR010979">
    <property type="entry name" value="Ribosomal_uS13-like_H2TH"/>
</dbReference>
<dbReference type="SUPFAM" id="SSF57716">
    <property type="entry name" value="Glucocorticoid receptor-like (DNA-binding domain)"/>
    <property type="match status" value="1"/>
</dbReference>
<dbReference type="GO" id="GO:0003684">
    <property type="term" value="F:damaged DNA binding"/>
    <property type="evidence" value="ECO:0007669"/>
    <property type="project" value="InterPro"/>
</dbReference>
<dbReference type="InterPro" id="IPR015886">
    <property type="entry name" value="H2TH_FPG"/>
</dbReference>
<dbReference type="SUPFAM" id="SSF81624">
    <property type="entry name" value="N-terminal domain of MutM-like DNA repair proteins"/>
    <property type="match status" value="1"/>
</dbReference>
<evidence type="ECO:0000256" key="5">
    <source>
        <dbReference type="ARBA" id="ARBA00022723"/>
    </source>
</evidence>
<evidence type="ECO:0000256" key="3">
    <source>
        <dbReference type="ARBA" id="ARBA00009409"/>
    </source>
</evidence>
<evidence type="ECO:0000256" key="13">
    <source>
        <dbReference type="ARBA" id="ARBA00023268"/>
    </source>
</evidence>
<evidence type="ECO:0000256" key="12">
    <source>
        <dbReference type="ARBA" id="ARBA00023239"/>
    </source>
</evidence>
<comment type="cofactor">
    <cofactor evidence="2">
        <name>Zn(2+)</name>
        <dbReference type="ChEBI" id="CHEBI:29105"/>
    </cofactor>
</comment>
<dbReference type="STRING" id="1802115.A2756_06040"/>
<dbReference type="Gene3D" id="3.20.190.10">
    <property type="entry name" value="MutM-like, N-terminal"/>
    <property type="match status" value="1"/>
</dbReference>
<evidence type="ECO:0000313" key="19">
    <source>
        <dbReference type="EMBL" id="OGZ46145.1"/>
    </source>
</evidence>
<dbReference type="InterPro" id="IPR012319">
    <property type="entry name" value="FPG_cat"/>
</dbReference>
<feature type="domain" description="Formamidopyrimidine-DNA glycosylase catalytic" evidence="18">
    <location>
        <begin position="2"/>
        <end position="125"/>
    </location>
</feature>
<dbReference type="PANTHER" id="PTHR22993:SF9">
    <property type="entry name" value="FORMAMIDOPYRIMIDINE-DNA GLYCOSYLASE"/>
    <property type="match status" value="1"/>
</dbReference>
<evidence type="ECO:0000256" key="6">
    <source>
        <dbReference type="ARBA" id="ARBA00022763"/>
    </source>
</evidence>
<evidence type="ECO:0000259" key="18">
    <source>
        <dbReference type="PROSITE" id="PS51068"/>
    </source>
</evidence>
<name>A0A1G2G7C1_9BACT</name>
<evidence type="ECO:0000256" key="2">
    <source>
        <dbReference type="ARBA" id="ARBA00001947"/>
    </source>
</evidence>
<dbReference type="GO" id="GO:0008270">
    <property type="term" value="F:zinc ion binding"/>
    <property type="evidence" value="ECO:0007669"/>
    <property type="project" value="UniProtKB-KW"/>
</dbReference>
<evidence type="ECO:0000256" key="16">
    <source>
        <dbReference type="PROSITE-ProRule" id="PRU00391"/>
    </source>
</evidence>
<evidence type="ECO:0000256" key="4">
    <source>
        <dbReference type="ARBA" id="ARBA00011245"/>
    </source>
</evidence>
<keyword evidence="6" id="KW-0227">DNA damage</keyword>
<proteinExistence type="inferred from homology"/>
<dbReference type="Pfam" id="PF06827">
    <property type="entry name" value="zf-FPG_IleRS"/>
    <property type="match status" value="1"/>
</dbReference>
<dbReference type="SMART" id="SM01232">
    <property type="entry name" value="H2TH"/>
    <property type="match status" value="1"/>
</dbReference>
<dbReference type="Pfam" id="PF01149">
    <property type="entry name" value="Fapy_DNA_glyco"/>
    <property type="match status" value="1"/>
</dbReference>
<keyword evidence="10" id="KW-0238">DNA-binding</keyword>
<dbReference type="InterPro" id="IPR015887">
    <property type="entry name" value="DNA_glyclase_Znf_dom_DNA_BS"/>
</dbReference>
<evidence type="ECO:0000256" key="1">
    <source>
        <dbReference type="ARBA" id="ARBA00001668"/>
    </source>
</evidence>
<keyword evidence="7 16" id="KW-0863">Zinc-finger</keyword>
<keyword evidence="12" id="KW-0456">Lyase</keyword>
<dbReference type="GO" id="GO:0034039">
    <property type="term" value="F:8-oxo-7,8-dihydroguanine DNA N-glycosylase activity"/>
    <property type="evidence" value="ECO:0007669"/>
    <property type="project" value="TreeGrafter"/>
</dbReference>
<dbReference type="InterPro" id="IPR000214">
    <property type="entry name" value="Znf_DNA_glyclase/AP_lyase"/>
</dbReference>
<evidence type="ECO:0000256" key="15">
    <source>
        <dbReference type="ARBA" id="ARBA00044632"/>
    </source>
</evidence>
<dbReference type="CDD" id="cd08966">
    <property type="entry name" value="EcFpg-like_N"/>
    <property type="match status" value="1"/>
</dbReference>
<dbReference type="GO" id="GO:0140078">
    <property type="term" value="F:class I DNA-(apurinic or apyrimidinic site) endonuclease activity"/>
    <property type="evidence" value="ECO:0007669"/>
    <property type="project" value="UniProtKB-EC"/>
</dbReference>
<keyword evidence="14" id="KW-0326">Glycosidase</keyword>
<evidence type="ECO:0000259" key="17">
    <source>
        <dbReference type="PROSITE" id="PS51066"/>
    </source>
</evidence>
<evidence type="ECO:0000256" key="11">
    <source>
        <dbReference type="ARBA" id="ARBA00023204"/>
    </source>
</evidence>
<evidence type="ECO:0000256" key="9">
    <source>
        <dbReference type="ARBA" id="ARBA00022833"/>
    </source>
</evidence>
<dbReference type="EMBL" id="MHNL01000001">
    <property type="protein sequence ID" value="OGZ46145.1"/>
    <property type="molecule type" value="Genomic_DNA"/>
</dbReference>
<comment type="caution">
    <text evidence="19">The sequence shown here is derived from an EMBL/GenBank/DDBJ whole genome shotgun (WGS) entry which is preliminary data.</text>
</comment>
<comment type="catalytic activity">
    <reaction evidence="1">
        <text>Hydrolysis of DNA containing ring-opened 7-methylguanine residues, releasing 2,6-diamino-4-hydroxy-5-(N-methyl)formamidopyrimidine.</text>
        <dbReference type="EC" id="3.2.2.23"/>
    </reaction>
</comment>
<comment type="subunit">
    <text evidence="4">Monomer.</text>
</comment>
<keyword evidence="5" id="KW-0479">Metal-binding</keyword>
<dbReference type="Gene3D" id="1.10.8.50">
    <property type="match status" value="1"/>
</dbReference>
<dbReference type="InterPro" id="IPR035937">
    <property type="entry name" value="FPG_N"/>
</dbReference>
<dbReference type="InterPro" id="IPR020629">
    <property type="entry name" value="FPG_Glyclase"/>
</dbReference>
<dbReference type="NCBIfam" id="TIGR00577">
    <property type="entry name" value="fpg"/>
    <property type="match status" value="1"/>
</dbReference>
<feature type="domain" description="FPG-type" evidence="17">
    <location>
        <begin position="251"/>
        <end position="285"/>
    </location>
</feature>
<gene>
    <name evidence="19" type="ORF">A2756_06040</name>
</gene>
<keyword evidence="9" id="KW-0862">Zinc</keyword>
<dbReference type="Pfam" id="PF06831">
    <property type="entry name" value="H2TH"/>
    <property type="match status" value="1"/>
</dbReference>
<dbReference type="PROSITE" id="PS51066">
    <property type="entry name" value="ZF_FPG_2"/>
    <property type="match status" value="1"/>
</dbReference>
<comment type="similarity">
    <text evidence="3">Belongs to the FPG family.</text>
</comment>
<dbReference type="SMART" id="SM00898">
    <property type="entry name" value="Fapy_DNA_glyco"/>
    <property type="match status" value="1"/>
</dbReference>
<keyword evidence="8" id="KW-0378">Hydrolase</keyword>
<dbReference type="Proteomes" id="UP000177785">
    <property type="component" value="Unassembled WGS sequence"/>
</dbReference>
<evidence type="ECO:0000256" key="7">
    <source>
        <dbReference type="ARBA" id="ARBA00022771"/>
    </source>
</evidence>
<evidence type="ECO:0000256" key="14">
    <source>
        <dbReference type="ARBA" id="ARBA00023295"/>
    </source>
</evidence>
<dbReference type="GO" id="GO:0006284">
    <property type="term" value="P:base-excision repair"/>
    <property type="evidence" value="ECO:0007669"/>
    <property type="project" value="InterPro"/>
</dbReference>
<dbReference type="AlphaFoldDB" id="A0A1G2G7C1"/>
<keyword evidence="11" id="KW-0234">DNA repair</keyword>
<dbReference type="PROSITE" id="PS01242">
    <property type="entry name" value="ZF_FPG_1"/>
    <property type="match status" value="1"/>
</dbReference>